<evidence type="ECO:0000313" key="6">
    <source>
        <dbReference type="Proteomes" id="UP000298277"/>
    </source>
</evidence>
<keyword evidence="1" id="KW-0732">Signal</keyword>
<name>A0A5F1Y8I9_9LEPT</name>
<evidence type="ECO:0000259" key="3">
    <source>
        <dbReference type="Pfam" id="PF13205"/>
    </source>
</evidence>
<dbReference type="Pfam" id="PF13205">
    <property type="entry name" value="Big_5"/>
    <property type="match status" value="1"/>
</dbReference>
<reference evidence="5" key="1">
    <citation type="journal article" date="2019" name="PLoS Negl. Trop. Dis.">
        <title>Revisiting the worldwide diversity of Leptospira species in the environment.</title>
        <authorList>
            <person name="Vincent A.T."/>
            <person name="Schiettekatte O."/>
            <person name="Bourhy P."/>
            <person name="Veyrier F.J."/>
            <person name="Picardeau M."/>
        </authorList>
    </citation>
    <scope>NUCLEOTIDE SEQUENCE [LARGE SCALE GENOMIC DNA]</scope>
    <source>
        <strain evidence="5">201800299</strain>
    </source>
</reference>
<dbReference type="RefSeq" id="WP_135591982.1">
    <property type="nucleotide sequence ID" value="NZ_RQFA01000061.1"/>
</dbReference>
<dbReference type="EMBL" id="RQFA01000061">
    <property type="protein sequence ID" value="TGK31677.1"/>
    <property type="molecule type" value="Genomic_DNA"/>
</dbReference>
<dbReference type="Pfam" id="PF13290">
    <property type="entry name" value="CHB_HEX_C_1"/>
    <property type="match status" value="1"/>
</dbReference>
<proteinExistence type="predicted"/>
<evidence type="ECO:0000256" key="1">
    <source>
        <dbReference type="ARBA" id="ARBA00022729"/>
    </source>
</evidence>
<dbReference type="AlphaFoldDB" id="A0A5F1Y8I9"/>
<accession>A0A5F1Y8I9</accession>
<feature type="domain" description="SbsA Ig-like" evidence="3">
    <location>
        <begin position="372"/>
        <end position="481"/>
    </location>
</feature>
<gene>
    <name evidence="5" type="ORF">EHQ17_12890</name>
</gene>
<dbReference type="Pfam" id="PF07603">
    <property type="entry name" value="Lcl_C"/>
    <property type="match status" value="1"/>
</dbReference>
<evidence type="ECO:0000259" key="2">
    <source>
        <dbReference type="Pfam" id="PF07603"/>
    </source>
</evidence>
<dbReference type="OrthoDB" id="343463at2"/>
<keyword evidence="6" id="KW-1185">Reference proteome</keyword>
<organism evidence="5 6">
    <name type="scientific">Leptospira gomenensis</name>
    <dbReference type="NCBI Taxonomy" id="2484974"/>
    <lineage>
        <taxon>Bacteria</taxon>
        <taxon>Pseudomonadati</taxon>
        <taxon>Spirochaetota</taxon>
        <taxon>Spirochaetia</taxon>
        <taxon>Leptospirales</taxon>
        <taxon>Leptospiraceae</taxon>
        <taxon>Leptospira</taxon>
    </lineage>
</organism>
<feature type="domain" description="GH29D-like beta-sandwich" evidence="4">
    <location>
        <begin position="184"/>
        <end position="262"/>
    </location>
</feature>
<evidence type="ECO:0000259" key="4">
    <source>
        <dbReference type="Pfam" id="PF13290"/>
    </source>
</evidence>
<sequence length="700" mass="73684">MNLRKRQIKITFLPFRFLTGLLLVFAGWGCLLDRNSSLPGFSFYIPTYLSLSPSSSLSPSALAINGGKSLRGGIVFPEIISDPIFSRGFNLRLAIGTEHSGSVLYACIDLPSCISSSSFFQRSLGEITAAETELNFFFPVETYPSEGTHTLYISIVKDSRITKQISNPLVFDSTPPTLSPSLGAGIYTSTGTLSFNCTDALSGCDSIVFTSTSTDPSVAFSANFDPFSVLNGNVYSSSIPISSGITTIRALAVDRSGNVSNVEEWGYEVNLTGPILPAADLTEVQDSPVNSSGSATLVWEANVGGTFQIADDSQDCSTLTAPEVLLSGTAASGTQNTSIAHSILTEGDNSLKLCFKDALNQYDSFLFSVTKDTTRPTVVSSSPSAGAINADITNEHLLLTFDEAMAANTAVQVRAFLTYGPVGTETTVELSLPAGARSWGSTTLLDVDLDVALPAVSKVLLRIRASDLTDLAGNSLAGDAEGYYNILFQTGPSNAIHDVIDSNQPVCADALGNTIVCTGTGQDGAFTNTPAQQILVGPLFTPGYAADPITVDQTSGLTWKTCAQGMNWDGTGCTGAYTTLTWPEAVSQCFLLNEENANAGYAGIKGWRLAEMGDFISLTTLSSNTTAYLILPAANFPNFPSDNANGQRFWSASTNLNSAYDTSFAWGISASGGASVVTSKGFVFDGVTPFLAVCVSGNPN</sequence>
<protein>
    <submittedName>
        <fullName evidence="5">DUF1566 domain-containing protein</fullName>
    </submittedName>
</protein>
<evidence type="ECO:0000313" key="5">
    <source>
        <dbReference type="EMBL" id="TGK31677.1"/>
    </source>
</evidence>
<dbReference type="Proteomes" id="UP000298277">
    <property type="component" value="Unassembled WGS sequence"/>
</dbReference>
<dbReference type="InterPro" id="IPR059177">
    <property type="entry name" value="GH29D-like_dom"/>
</dbReference>
<comment type="caution">
    <text evidence="5">The sequence shown here is derived from an EMBL/GenBank/DDBJ whole genome shotgun (WGS) entry which is preliminary data.</text>
</comment>
<dbReference type="InterPro" id="IPR011460">
    <property type="entry name" value="Lcl_C"/>
</dbReference>
<feature type="domain" description="Lcl C-terminal" evidence="2">
    <location>
        <begin position="550"/>
        <end position="680"/>
    </location>
</feature>
<dbReference type="InterPro" id="IPR032812">
    <property type="entry name" value="SbsA_Ig"/>
</dbReference>